<dbReference type="InterPro" id="IPR000718">
    <property type="entry name" value="Peptidase_M13"/>
</dbReference>
<dbReference type="GO" id="GO:0004222">
    <property type="term" value="F:metalloendopeptidase activity"/>
    <property type="evidence" value="ECO:0007669"/>
    <property type="project" value="InterPro"/>
</dbReference>
<dbReference type="VEuPathDB" id="VectorBase:LDEU014472"/>
<dbReference type="GO" id="GO:0005886">
    <property type="term" value="C:plasma membrane"/>
    <property type="evidence" value="ECO:0007669"/>
    <property type="project" value="TreeGrafter"/>
</dbReference>
<dbReference type="InterPro" id="IPR018497">
    <property type="entry name" value="Peptidase_M13_C"/>
</dbReference>
<name>A0A443QBN3_9ACAR</name>
<gene>
    <name evidence="3" type="ORF">B4U80_01027</name>
</gene>
<dbReference type="PANTHER" id="PTHR11733:SF167">
    <property type="entry name" value="FI17812P1-RELATED"/>
    <property type="match status" value="1"/>
</dbReference>
<feature type="domain" description="Peptidase M13 C-terminal" evidence="2">
    <location>
        <begin position="1"/>
        <end position="71"/>
    </location>
</feature>
<comment type="similarity">
    <text evidence="1">Belongs to the peptidase M13 family.</text>
</comment>
<dbReference type="SUPFAM" id="SSF55486">
    <property type="entry name" value="Metalloproteases ('zincins'), catalytic domain"/>
    <property type="match status" value="1"/>
</dbReference>
<proteinExistence type="inferred from homology"/>
<dbReference type="PROSITE" id="PS51885">
    <property type="entry name" value="NEPRILYSIN"/>
    <property type="match status" value="1"/>
</dbReference>
<dbReference type="OrthoDB" id="6475849at2759"/>
<dbReference type="InterPro" id="IPR024079">
    <property type="entry name" value="MetalloPept_cat_dom_sf"/>
</dbReference>
<dbReference type="EMBL" id="NCKV01059953">
    <property type="protein sequence ID" value="RWS00436.1"/>
    <property type="molecule type" value="Genomic_DNA"/>
</dbReference>
<accession>A0A443QBN3</accession>
<reference evidence="3 4" key="1">
    <citation type="journal article" date="2018" name="Gigascience">
        <title>Genomes of trombidid mites reveal novel predicted allergens and laterally-transferred genes associated with secondary metabolism.</title>
        <authorList>
            <person name="Dong X."/>
            <person name="Chaisiri K."/>
            <person name="Xia D."/>
            <person name="Armstrong S.D."/>
            <person name="Fang Y."/>
            <person name="Donnelly M.J."/>
            <person name="Kadowaki T."/>
            <person name="McGarry J.W."/>
            <person name="Darby A.C."/>
            <person name="Makepeace B.L."/>
        </authorList>
    </citation>
    <scope>NUCLEOTIDE SEQUENCE [LARGE SCALE GENOMIC DNA]</scope>
    <source>
        <strain evidence="3">UoL-UT</strain>
    </source>
</reference>
<sequence>MEKFSKEQLFFIAYASLWCNDNSKEHIEAQLEYGTHAPNRSRVLVPLMNSDDFAKAYNCPQGSKMNPTNKCLLW</sequence>
<dbReference type="GO" id="GO:0016485">
    <property type="term" value="P:protein processing"/>
    <property type="evidence" value="ECO:0007669"/>
    <property type="project" value="TreeGrafter"/>
</dbReference>
<evidence type="ECO:0000256" key="1">
    <source>
        <dbReference type="ARBA" id="ARBA00007357"/>
    </source>
</evidence>
<dbReference type="PANTHER" id="PTHR11733">
    <property type="entry name" value="ZINC METALLOPROTEASE FAMILY M13 NEPRILYSIN-RELATED"/>
    <property type="match status" value="1"/>
</dbReference>
<evidence type="ECO:0000259" key="2">
    <source>
        <dbReference type="Pfam" id="PF01431"/>
    </source>
</evidence>
<keyword evidence="4" id="KW-1185">Reference proteome</keyword>
<evidence type="ECO:0000313" key="4">
    <source>
        <dbReference type="Proteomes" id="UP000288716"/>
    </source>
</evidence>
<organism evidence="3 4">
    <name type="scientific">Leptotrombidium deliense</name>
    <dbReference type="NCBI Taxonomy" id="299467"/>
    <lineage>
        <taxon>Eukaryota</taxon>
        <taxon>Metazoa</taxon>
        <taxon>Ecdysozoa</taxon>
        <taxon>Arthropoda</taxon>
        <taxon>Chelicerata</taxon>
        <taxon>Arachnida</taxon>
        <taxon>Acari</taxon>
        <taxon>Acariformes</taxon>
        <taxon>Trombidiformes</taxon>
        <taxon>Prostigmata</taxon>
        <taxon>Anystina</taxon>
        <taxon>Parasitengona</taxon>
        <taxon>Trombiculoidea</taxon>
        <taxon>Trombiculidae</taxon>
        <taxon>Leptotrombidium</taxon>
    </lineage>
</organism>
<dbReference type="Pfam" id="PF01431">
    <property type="entry name" value="Peptidase_M13"/>
    <property type="match status" value="1"/>
</dbReference>
<comment type="caution">
    <text evidence="3">The sequence shown here is derived from an EMBL/GenBank/DDBJ whole genome shotgun (WGS) entry which is preliminary data.</text>
</comment>
<dbReference type="Gene3D" id="3.40.390.10">
    <property type="entry name" value="Collagenase (Catalytic Domain)"/>
    <property type="match status" value="1"/>
</dbReference>
<protein>
    <submittedName>
        <fullName evidence="3">Endothelin-converting enzyme 1-like isoform X2</fullName>
    </submittedName>
</protein>
<evidence type="ECO:0000313" key="3">
    <source>
        <dbReference type="EMBL" id="RWS00436.1"/>
    </source>
</evidence>
<dbReference type="AlphaFoldDB" id="A0A443QBN3"/>
<dbReference type="Proteomes" id="UP000288716">
    <property type="component" value="Unassembled WGS sequence"/>
</dbReference>